<keyword evidence="1" id="KW-0732">Signal</keyword>
<accession>A7EFR5</accession>
<evidence type="ECO:0000313" key="3">
    <source>
        <dbReference type="Proteomes" id="UP000001312"/>
    </source>
</evidence>
<dbReference type="InParanoid" id="A7EFR5"/>
<dbReference type="EMBL" id="CH476625">
    <property type="protein sequence ID" value="EDO01681.1"/>
    <property type="molecule type" value="Genomic_DNA"/>
</dbReference>
<evidence type="ECO:0000256" key="1">
    <source>
        <dbReference type="SAM" id="SignalP"/>
    </source>
</evidence>
<sequence>MYLVVCWSFAEGVFAVIIHDSPRGEDSVAPLKKSGKATVLRLDIRSSCVYRRFRGYKASLTYRLVFLERIIISEISQGNVLHTSIAVAGN</sequence>
<keyword evidence="3" id="KW-1185">Reference proteome</keyword>
<name>A7EFR5_SCLS1</name>
<proteinExistence type="predicted"/>
<feature type="signal peptide" evidence="1">
    <location>
        <begin position="1"/>
        <end position="15"/>
    </location>
</feature>
<dbReference type="GeneID" id="5490416"/>
<dbReference type="HOGENOM" id="CLU_2442201_0_0_1"/>
<dbReference type="RefSeq" id="XP_001594349.1">
    <property type="nucleotide sequence ID" value="XM_001594299.1"/>
</dbReference>
<reference evidence="3" key="1">
    <citation type="journal article" date="2011" name="PLoS Genet.">
        <title>Genomic analysis of the necrotrophic fungal pathogens Sclerotinia sclerotiorum and Botrytis cinerea.</title>
        <authorList>
            <person name="Amselem J."/>
            <person name="Cuomo C.A."/>
            <person name="van Kan J.A."/>
            <person name="Viaud M."/>
            <person name="Benito E.P."/>
            <person name="Couloux A."/>
            <person name="Coutinho P.M."/>
            <person name="de Vries R.P."/>
            <person name="Dyer P.S."/>
            <person name="Fillinger S."/>
            <person name="Fournier E."/>
            <person name="Gout L."/>
            <person name="Hahn M."/>
            <person name="Kohn L."/>
            <person name="Lapalu N."/>
            <person name="Plummer K.M."/>
            <person name="Pradier J.M."/>
            <person name="Quevillon E."/>
            <person name="Sharon A."/>
            <person name="Simon A."/>
            <person name="ten Have A."/>
            <person name="Tudzynski B."/>
            <person name="Tudzynski P."/>
            <person name="Wincker P."/>
            <person name="Andrew M."/>
            <person name="Anthouard V."/>
            <person name="Beever R.E."/>
            <person name="Beffa R."/>
            <person name="Benoit I."/>
            <person name="Bouzid O."/>
            <person name="Brault B."/>
            <person name="Chen Z."/>
            <person name="Choquer M."/>
            <person name="Collemare J."/>
            <person name="Cotton P."/>
            <person name="Danchin E.G."/>
            <person name="Da Silva C."/>
            <person name="Gautier A."/>
            <person name="Giraud C."/>
            <person name="Giraud T."/>
            <person name="Gonzalez C."/>
            <person name="Grossetete S."/>
            <person name="Guldener U."/>
            <person name="Henrissat B."/>
            <person name="Howlett B.J."/>
            <person name="Kodira C."/>
            <person name="Kretschmer M."/>
            <person name="Lappartient A."/>
            <person name="Leroch M."/>
            <person name="Levis C."/>
            <person name="Mauceli E."/>
            <person name="Neuveglise C."/>
            <person name="Oeser B."/>
            <person name="Pearson M."/>
            <person name="Poulain J."/>
            <person name="Poussereau N."/>
            <person name="Quesneville H."/>
            <person name="Rascle C."/>
            <person name="Schumacher J."/>
            <person name="Segurens B."/>
            <person name="Sexton A."/>
            <person name="Silva E."/>
            <person name="Sirven C."/>
            <person name="Soanes D.M."/>
            <person name="Talbot N.J."/>
            <person name="Templeton M."/>
            <person name="Yandava C."/>
            <person name="Yarden O."/>
            <person name="Zeng Q."/>
            <person name="Rollins J.A."/>
            <person name="Lebrun M.H."/>
            <person name="Dickman M."/>
        </authorList>
    </citation>
    <scope>NUCLEOTIDE SEQUENCE [LARGE SCALE GENOMIC DNA]</scope>
    <source>
        <strain evidence="3">ATCC 18683 / 1980 / Ss-1</strain>
    </source>
</reference>
<organism evidence="2 3">
    <name type="scientific">Sclerotinia sclerotiorum (strain ATCC 18683 / 1980 / Ss-1)</name>
    <name type="common">White mold</name>
    <name type="synonym">Whetzelinia sclerotiorum</name>
    <dbReference type="NCBI Taxonomy" id="665079"/>
    <lineage>
        <taxon>Eukaryota</taxon>
        <taxon>Fungi</taxon>
        <taxon>Dikarya</taxon>
        <taxon>Ascomycota</taxon>
        <taxon>Pezizomycotina</taxon>
        <taxon>Leotiomycetes</taxon>
        <taxon>Helotiales</taxon>
        <taxon>Sclerotiniaceae</taxon>
        <taxon>Sclerotinia</taxon>
    </lineage>
</organism>
<dbReference type="Proteomes" id="UP000001312">
    <property type="component" value="Unassembled WGS sequence"/>
</dbReference>
<evidence type="ECO:0000313" key="2">
    <source>
        <dbReference type="EMBL" id="EDO01681.1"/>
    </source>
</evidence>
<protein>
    <recommendedName>
        <fullName evidence="4">Secreted protein</fullName>
    </recommendedName>
</protein>
<dbReference type="KEGG" id="ssl:SS1G_04156"/>
<dbReference type="AlphaFoldDB" id="A7EFR5"/>
<feature type="chain" id="PRO_5013084709" description="Secreted protein" evidence="1">
    <location>
        <begin position="16"/>
        <end position="90"/>
    </location>
</feature>
<evidence type="ECO:0008006" key="4">
    <source>
        <dbReference type="Google" id="ProtNLM"/>
    </source>
</evidence>
<gene>
    <name evidence="2" type="ORF">SS1G_04156</name>
</gene>